<evidence type="ECO:0000313" key="3">
    <source>
        <dbReference type="Proteomes" id="UP000653305"/>
    </source>
</evidence>
<dbReference type="Pfam" id="PF23622">
    <property type="entry name" value="LRR_At1g61320_AtMIF1"/>
    <property type="match status" value="1"/>
</dbReference>
<dbReference type="InterPro" id="IPR055357">
    <property type="entry name" value="LRR_At1g61320_AtMIF1"/>
</dbReference>
<evidence type="ECO:0000259" key="1">
    <source>
        <dbReference type="Pfam" id="PF23622"/>
    </source>
</evidence>
<sequence>MGFGNLRQLSLRLYVAERVNLLSLAPFLESCPLLQDFHLDTEYLDYDDGGEVTSPDVAVIHSELNKVEITGHGGTKPEMEFALYILKSAICIEQMHIRRCTKWYHGCKQWMGRDKRPWSNETLEMIHEQLRGQAISTNARLTIQHRPTYY</sequence>
<evidence type="ECO:0000313" key="2">
    <source>
        <dbReference type="EMBL" id="GFP89752.1"/>
    </source>
</evidence>
<dbReference type="OrthoDB" id="904489at2759"/>
<accession>A0A830BUT6</accession>
<dbReference type="PANTHER" id="PTHR34145:SF28">
    <property type="entry name" value="F-BOX DOMAIN-CONTAINING PROTEIN"/>
    <property type="match status" value="1"/>
</dbReference>
<organism evidence="2 3">
    <name type="scientific">Phtheirospermum japonicum</name>
    <dbReference type="NCBI Taxonomy" id="374723"/>
    <lineage>
        <taxon>Eukaryota</taxon>
        <taxon>Viridiplantae</taxon>
        <taxon>Streptophyta</taxon>
        <taxon>Embryophyta</taxon>
        <taxon>Tracheophyta</taxon>
        <taxon>Spermatophyta</taxon>
        <taxon>Magnoliopsida</taxon>
        <taxon>eudicotyledons</taxon>
        <taxon>Gunneridae</taxon>
        <taxon>Pentapetalae</taxon>
        <taxon>asterids</taxon>
        <taxon>lamiids</taxon>
        <taxon>Lamiales</taxon>
        <taxon>Orobanchaceae</taxon>
        <taxon>Orobanchaceae incertae sedis</taxon>
        <taxon>Phtheirospermum</taxon>
    </lineage>
</organism>
<reference evidence="2" key="1">
    <citation type="submission" date="2020-07" db="EMBL/GenBank/DDBJ databases">
        <title>Ethylene signaling mediates host invasion by parasitic plants.</title>
        <authorList>
            <person name="Yoshida S."/>
        </authorList>
    </citation>
    <scope>NUCLEOTIDE SEQUENCE</scope>
    <source>
        <strain evidence="2">Okayama</strain>
    </source>
</reference>
<proteinExistence type="predicted"/>
<dbReference type="Proteomes" id="UP000653305">
    <property type="component" value="Unassembled WGS sequence"/>
</dbReference>
<gene>
    <name evidence="2" type="ORF">PHJA_001119000</name>
</gene>
<dbReference type="AlphaFoldDB" id="A0A830BUT6"/>
<dbReference type="InterPro" id="IPR053772">
    <property type="entry name" value="At1g61320/At1g61330-like"/>
</dbReference>
<dbReference type="EMBL" id="BMAC01000201">
    <property type="protein sequence ID" value="GFP89752.1"/>
    <property type="molecule type" value="Genomic_DNA"/>
</dbReference>
<dbReference type="PANTHER" id="PTHR34145">
    <property type="entry name" value="OS02G0105600 PROTEIN"/>
    <property type="match status" value="1"/>
</dbReference>
<keyword evidence="3" id="KW-1185">Reference proteome</keyword>
<feature type="domain" description="At1g61320/AtMIF1 LRR" evidence="1">
    <location>
        <begin position="3"/>
        <end position="109"/>
    </location>
</feature>
<protein>
    <recommendedName>
        <fullName evidence="1">At1g61320/AtMIF1 LRR domain-containing protein</fullName>
    </recommendedName>
</protein>
<name>A0A830BUT6_9LAMI</name>
<comment type="caution">
    <text evidence="2">The sequence shown here is derived from an EMBL/GenBank/DDBJ whole genome shotgun (WGS) entry which is preliminary data.</text>
</comment>